<evidence type="ECO:0000256" key="1">
    <source>
        <dbReference type="ARBA" id="ARBA00008668"/>
    </source>
</evidence>
<dbReference type="FunCoup" id="A0A7N2R3E8">
    <property type="interactions" value="106"/>
</dbReference>
<evidence type="ECO:0000256" key="3">
    <source>
        <dbReference type="ARBA" id="ARBA00022801"/>
    </source>
</evidence>
<dbReference type="EMBL" id="LRBV02000004">
    <property type="status" value="NOT_ANNOTATED_CDS"/>
    <property type="molecule type" value="Genomic_DNA"/>
</dbReference>
<name>A0A7N2R3E8_QUELO</name>
<protein>
    <recommendedName>
        <fullName evidence="7">GDSL esterase/lipase</fullName>
    </recommendedName>
</protein>
<evidence type="ECO:0000256" key="2">
    <source>
        <dbReference type="ARBA" id="ARBA00022729"/>
    </source>
</evidence>
<dbReference type="InterPro" id="IPR035669">
    <property type="entry name" value="SGNH_plant_lipase-like"/>
</dbReference>
<reference evidence="5" key="2">
    <citation type="submission" date="2021-01" db="UniProtKB">
        <authorList>
            <consortium name="EnsemblPlants"/>
        </authorList>
    </citation>
    <scope>IDENTIFICATION</scope>
</reference>
<dbReference type="PROSITE" id="PS51257">
    <property type="entry name" value="PROKAR_LIPOPROTEIN"/>
    <property type="match status" value="1"/>
</dbReference>
<dbReference type="PANTHER" id="PTHR22835">
    <property type="entry name" value="ZINC FINGER FYVE DOMAIN CONTAINING PROTEIN"/>
    <property type="match status" value="1"/>
</dbReference>
<keyword evidence="4" id="KW-0325">Glycoprotein</keyword>
<dbReference type="AlphaFoldDB" id="A0A7N2R3E8"/>
<dbReference type="Gramene" id="QL04p059745:mrna">
    <property type="protein sequence ID" value="QL04p059745:mrna"/>
    <property type="gene ID" value="QL04p059745"/>
</dbReference>
<dbReference type="CDD" id="cd01837">
    <property type="entry name" value="SGNH_plant_lipase_like"/>
    <property type="match status" value="1"/>
</dbReference>
<keyword evidence="6" id="KW-1185">Reference proteome</keyword>
<organism evidence="5 6">
    <name type="scientific">Quercus lobata</name>
    <name type="common">Valley oak</name>
    <dbReference type="NCBI Taxonomy" id="97700"/>
    <lineage>
        <taxon>Eukaryota</taxon>
        <taxon>Viridiplantae</taxon>
        <taxon>Streptophyta</taxon>
        <taxon>Embryophyta</taxon>
        <taxon>Tracheophyta</taxon>
        <taxon>Spermatophyta</taxon>
        <taxon>Magnoliopsida</taxon>
        <taxon>eudicotyledons</taxon>
        <taxon>Gunneridae</taxon>
        <taxon>Pentapetalae</taxon>
        <taxon>rosids</taxon>
        <taxon>fabids</taxon>
        <taxon>Fagales</taxon>
        <taxon>Fagaceae</taxon>
        <taxon>Quercus</taxon>
    </lineage>
</organism>
<dbReference type="InterPro" id="IPR001087">
    <property type="entry name" value="GDSL"/>
</dbReference>
<comment type="similarity">
    <text evidence="1">Belongs to the 'GDSL' lipolytic enzyme family.</text>
</comment>
<keyword evidence="2" id="KW-0732">Signal</keyword>
<dbReference type="InterPro" id="IPR036514">
    <property type="entry name" value="SGNH_hydro_sf"/>
</dbReference>
<proteinExistence type="inferred from homology"/>
<dbReference type="InParanoid" id="A0A7N2R3E8"/>
<dbReference type="Pfam" id="PF00657">
    <property type="entry name" value="Lipase_GDSL"/>
    <property type="match status" value="1"/>
</dbReference>
<evidence type="ECO:0008006" key="7">
    <source>
        <dbReference type="Google" id="ProtNLM"/>
    </source>
</evidence>
<dbReference type="GO" id="GO:0016788">
    <property type="term" value="F:hydrolase activity, acting on ester bonds"/>
    <property type="evidence" value="ECO:0007669"/>
    <property type="project" value="InterPro"/>
</dbReference>
<keyword evidence="3" id="KW-0378">Hydrolase</keyword>
<reference evidence="5 6" key="1">
    <citation type="journal article" date="2016" name="G3 (Bethesda)">
        <title>First Draft Assembly and Annotation of the Genome of a California Endemic Oak Quercus lobata Nee (Fagaceae).</title>
        <authorList>
            <person name="Sork V.L."/>
            <person name="Fitz-Gibbon S.T."/>
            <person name="Puiu D."/>
            <person name="Crepeau M."/>
            <person name="Gugger P.F."/>
            <person name="Sherman R."/>
            <person name="Stevens K."/>
            <person name="Langley C.H."/>
            <person name="Pellegrini M."/>
            <person name="Salzberg S.L."/>
        </authorList>
    </citation>
    <scope>NUCLEOTIDE SEQUENCE [LARGE SCALE GENOMIC DNA]</scope>
    <source>
        <strain evidence="5 6">cv. SW786</strain>
    </source>
</reference>
<dbReference type="Gene3D" id="3.40.50.1110">
    <property type="entry name" value="SGNH hydrolase"/>
    <property type="match status" value="2"/>
</dbReference>
<dbReference type="PANTHER" id="PTHR22835:SF476">
    <property type="entry name" value="OS06G0160200 PROTEIN"/>
    <property type="match status" value="1"/>
</dbReference>
<dbReference type="OMA" id="TVLMPQT"/>
<accession>A0A7N2R3E8</accession>
<sequence>MKLWLPKIFVIRCWQFLVVMVTILFGCFSLSHSKCDFEAIFNFGDSNSDTGGFWAAFPAQSGPFGMTYFNRPAGRASDGRLIIDFLVGSVFNCTGSPVYPQIPSAKGADTIRHSMLSQGHDPSPSLLGCSLGYSSSVHHAALSSYLGTLVRSRVVLILGVLDSVTPRVRHDEPLLRILAEREAGQILSLRHPCPDRAISSFIGTWCFEEGHVFFIVRYAQGLGLPFLSPYLQSIGSNYRHGANYATLASTVLLPNTSLFVTGISPFSLAIQLNQMKEFKTKVDEFQCSSSSYHGTESTKLPSQDIFGKSLYTFYIGQNDFTSNLAAIGIAGVKQYLPQVVSQIAGTIKEVYGLGGRAFLVFNLAPVGCYPALLVERPNNSSDVDEFGCVISYNNAVVDYNNMLKETLTQTGEALSNASLIYVDTHSVLLQLFRHPTSYGLRYGTKACCGHGGGTYNFDPNLYCGNTKVINGSTVTATACSDPENYVSWDGIHTTESANKIIAQAILNGSYFDPPFPLHQLCDIHSIG</sequence>
<dbReference type="Proteomes" id="UP000594261">
    <property type="component" value="Chromosome 4"/>
</dbReference>
<evidence type="ECO:0000313" key="6">
    <source>
        <dbReference type="Proteomes" id="UP000594261"/>
    </source>
</evidence>
<dbReference type="SUPFAM" id="SSF52266">
    <property type="entry name" value="SGNH hydrolase"/>
    <property type="match status" value="1"/>
</dbReference>
<dbReference type="EnsemblPlants" id="QL04p059745:mrna">
    <property type="protein sequence ID" value="QL04p059745:mrna"/>
    <property type="gene ID" value="QL04p059745"/>
</dbReference>
<evidence type="ECO:0000256" key="4">
    <source>
        <dbReference type="ARBA" id="ARBA00023180"/>
    </source>
</evidence>
<evidence type="ECO:0000313" key="5">
    <source>
        <dbReference type="EnsemblPlants" id="QL04p059745:mrna"/>
    </source>
</evidence>